<feature type="domain" description="CAP-Gly" evidence="1">
    <location>
        <begin position="24"/>
        <end position="70"/>
    </location>
</feature>
<dbReference type="SMART" id="SM01052">
    <property type="entry name" value="CAP_GLY"/>
    <property type="match status" value="1"/>
</dbReference>
<gene>
    <name evidence="2" type="ORF">LTR91_019248</name>
</gene>
<reference evidence="2" key="1">
    <citation type="submission" date="2023-06" db="EMBL/GenBank/DDBJ databases">
        <title>Black Yeasts Isolated from many extreme environments.</title>
        <authorList>
            <person name="Coleine C."/>
            <person name="Stajich J.E."/>
            <person name="Selbmann L."/>
        </authorList>
    </citation>
    <scope>NUCLEOTIDE SEQUENCE</scope>
    <source>
        <strain evidence="2">CCFEE 5200</strain>
    </source>
</reference>
<accession>A0AAN6K252</accession>
<keyword evidence="3" id="KW-1185">Reference proteome</keyword>
<dbReference type="Pfam" id="PF01302">
    <property type="entry name" value="CAP_GLY"/>
    <property type="match status" value="1"/>
</dbReference>
<dbReference type="InterPro" id="IPR000938">
    <property type="entry name" value="CAP-Gly_domain"/>
</dbReference>
<dbReference type="InterPro" id="IPR043313">
    <property type="entry name" value="LRMDA"/>
</dbReference>
<dbReference type="EMBL" id="JAUJLE010000286">
    <property type="protein sequence ID" value="KAK0962897.1"/>
    <property type="molecule type" value="Genomic_DNA"/>
</dbReference>
<dbReference type="Gene3D" id="3.80.10.10">
    <property type="entry name" value="Ribonuclease Inhibitor"/>
    <property type="match status" value="2"/>
</dbReference>
<sequence length="551" mass="61280">MNAVHHTGQRLSLKGQLLTVRYIGPVDGKAGEWLGVEWDDKTRGKHNGEHDGKKYFDCRSNSPACASFLRPKQPWDEHRTFLDALRKKYVSQASAADQEVIYFSSKQAEEVGFDKFARRQAELRGIFVIVLDRMRIRHRADDPGVDAIAEMCQEITELDVGSNLFGTLGEVYDLCRRLPKLRSLTLDGNRVSVKDSHHMPPGLLQQHSDIESVKCIALAATNNEWSSTPCNDGLPSGLKTLDLSNNAFTSLADLPGVANSGVETLVLKNCNVTTVSSSADSKHLPIFASVQELDVRHNNIIDWTFFNQLPATFPALKHLRTTGNPLYTNLMTHDTKLLTAEDGYMLTIARLPDLETLNYSRVTEKDRLNAETYYLSLIAAELSSTSTDVEAAGVRERHPRFAALCETYGEPTITRKTVLADGEVDPNSLAARLVRITFVSGAVTWVEELPKSLSVYALLGIVGKKLGVIPLRLRFIMETGEQDSVARESASYQGPHWWCSDSEDEDDCLPTDEVDERTSWAMREVEMFAGTRAVGTYVEGTEARVRVEARG</sequence>
<protein>
    <recommendedName>
        <fullName evidence="1">CAP-Gly domain-containing protein</fullName>
    </recommendedName>
</protein>
<dbReference type="SUPFAM" id="SSF52047">
    <property type="entry name" value="RNI-like"/>
    <property type="match status" value="1"/>
</dbReference>
<dbReference type="AlphaFoldDB" id="A0AAN6K252"/>
<dbReference type="InterPro" id="IPR032675">
    <property type="entry name" value="LRR_dom_sf"/>
</dbReference>
<dbReference type="InterPro" id="IPR001611">
    <property type="entry name" value="Leu-rich_rpt"/>
</dbReference>
<dbReference type="Proteomes" id="UP001175353">
    <property type="component" value="Unassembled WGS sequence"/>
</dbReference>
<evidence type="ECO:0000313" key="3">
    <source>
        <dbReference type="Proteomes" id="UP001175353"/>
    </source>
</evidence>
<dbReference type="PANTHER" id="PTHR46282">
    <property type="entry name" value="LEUCINE-RICH MELANOCYTE DIFFERENTIATION-ASSOCIATED PROTEIN"/>
    <property type="match status" value="1"/>
</dbReference>
<dbReference type="InterPro" id="IPR036859">
    <property type="entry name" value="CAP-Gly_dom_sf"/>
</dbReference>
<dbReference type="PANTHER" id="PTHR46282:SF1">
    <property type="entry name" value="LEUCINE-RICH REPEAT-CONTAINING PROTEIN 72-LIKE"/>
    <property type="match status" value="1"/>
</dbReference>
<organism evidence="2 3">
    <name type="scientific">Friedmanniomyces endolithicus</name>
    <dbReference type="NCBI Taxonomy" id="329885"/>
    <lineage>
        <taxon>Eukaryota</taxon>
        <taxon>Fungi</taxon>
        <taxon>Dikarya</taxon>
        <taxon>Ascomycota</taxon>
        <taxon>Pezizomycotina</taxon>
        <taxon>Dothideomycetes</taxon>
        <taxon>Dothideomycetidae</taxon>
        <taxon>Mycosphaerellales</taxon>
        <taxon>Teratosphaeriaceae</taxon>
        <taxon>Friedmanniomyces</taxon>
    </lineage>
</organism>
<dbReference type="SUPFAM" id="SSF74924">
    <property type="entry name" value="Cap-Gly domain"/>
    <property type="match status" value="1"/>
</dbReference>
<proteinExistence type="predicted"/>
<dbReference type="PROSITE" id="PS50245">
    <property type="entry name" value="CAP_GLY_2"/>
    <property type="match status" value="1"/>
</dbReference>
<evidence type="ECO:0000313" key="2">
    <source>
        <dbReference type="EMBL" id="KAK0962897.1"/>
    </source>
</evidence>
<comment type="caution">
    <text evidence="2">The sequence shown here is derived from an EMBL/GenBank/DDBJ whole genome shotgun (WGS) entry which is preliminary data.</text>
</comment>
<dbReference type="Gene3D" id="2.30.30.190">
    <property type="entry name" value="CAP Gly-rich-like domain"/>
    <property type="match status" value="1"/>
</dbReference>
<evidence type="ECO:0000259" key="1">
    <source>
        <dbReference type="PROSITE" id="PS50245"/>
    </source>
</evidence>
<name>A0AAN6K252_9PEZI</name>
<dbReference type="PROSITE" id="PS51450">
    <property type="entry name" value="LRR"/>
    <property type="match status" value="1"/>
</dbReference>